<dbReference type="PROSITE" id="PS00108">
    <property type="entry name" value="PROTEIN_KINASE_ST"/>
    <property type="match status" value="1"/>
</dbReference>
<accession>A0A0H2RF17</accession>
<feature type="compositionally biased region" description="Polar residues" evidence="13">
    <location>
        <begin position="389"/>
        <end position="402"/>
    </location>
</feature>
<gene>
    <name evidence="15" type="ORF">SCHPADRAFT_832474</name>
</gene>
<dbReference type="InterPro" id="IPR013896">
    <property type="entry name" value="SNF1_UBA"/>
</dbReference>
<dbReference type="PROSITE" id="PS50011">
    <property type="entry name" value="PROTEIN_KINASE_DOM"/>
    <property type="match status" value="1"/>
</dbReference>
<dbReference type="EC" id="2.7.11.1" evidence="3"/>
<organism evidence="15 16">
    <name type="scientific">Schizopora paradoxa</name>
    <dbReference type="NCBI Taxonomy" id="27342"/>
    <lineage>
        <taxon>Eukaryota</taxon>
        <taxon>Fungi</taxon>
        <taxon>Dikarya</taxon>
        <taxon>Basidiomycota</taxon>
        <taxon>Agaricomycotina</taxon>
        <taxon>Agaricomycetes</taxon>
        <taxon>Hymenochaetales</taxon>
        <taxon>Schizoporaceae</taxon>
        <taxon>Schizopora</taxon>
    </lineage>
</organism>
<dbReference type="SUPFAM" id="SSF56112">
    <property type="entry name" value="Protein kinase-like (PK-like)"/>
    <property type="match status" value="1"/>
</dbReference>
<proteinExistence type="inferred from homology"/>
<evidence type="ECO:0000256" key="1">
    <source>
        <dbReference type="ARBA" id="ARBA00004123"/>
    </source>
</evidence>
<dbReference type="EMBL" id="KQ086026">
    <property type="protein sequence ID" value="KLO10435.1"/>
    <property type="molecule type" value="Genomic_DNA"/>
</dbReference>
<feature type="region of interest" description="Disordered" evidence="13">
    <location>
        <begin position="449"/>
        <end position="526"/>
    </location>
</feature>
<dbReference type="Pfam" id="PF16579">
    <property type="entry name" value="AdenylateSensor"/>
    <property type="match status" value="1"/>
</dbReference>
<dbReference type="STRING" id="27342.A0A0H2RF17"/>
<evidence type="ECO:0000256" key="7">
    <source>
        <dbReference type="ARBA" id="ARBA00022777"/>
    </source>
</evidence>
<protein>
    <recommendedName>
        <fullName evidence="3">non-specific serine/threonine protein kinase</fullName>
        <ecNumber evidence="3">2.7.11.1</ecNumber>
    </recommendedName>
</protein>
<dbReference type="Pfam" id="PF00069">
    <property type="entry name" value="Pkinase"/>
    <property type="match status" value="1"/>
</dbReference>
<dbReference type="InterPro" id="IPR000719">
    <property type="entry name" value="Prot_kinase_dom"/>
</dbReference>
<dbReference type="AlphaFoldDB" id="A0A0H2RF17"/>
<dbReference type="Proteomes" id="UP000053477">
    <property type="component" value="Unassembled WGS sequence"/>
</dbReference>
<evidence type="ECO:0000256" key="9">
    <source>
        <dbReference type="ARBA" id="ARBA00023242"/>
    </source>
</evidence>
<name>A0A0H2RF17_9AGAM</name>
<keyword evidence="7 15" id="KW-0418">Kinase</keyword>
<feature type="region of interest" description="Disordered" evidence="13">
    <location>
        <begin position="567"/>
        <end position="591"/>
    </location>
</feature>
<dbReference type="FunFam" id="3.30.200.20:FF:000042">
    <property type="entry name" value="Aurora kinase A"/>
    <property type="match status" value="1"/>
</dbReference>
<dbReference type="OrthoDB" id="193931at2759"/>
<dbReference type="GO" id="GO:0005737">
    <property type="term" value="C:cytoplasm"/>
    <property type="evidence" value="ECO:0007669"/>
    <property type="project" value="TreeGrafter"/>
</dbReference>
<dbReference type="GO" id="GO:0005634">
    <property type="term" value="C:nucleus"/>
    <property type="evidence" value="ECO:0007669"/>
    <property type="project" value="UniProtKB-SubCell"/>
</dbReference>
<keyword evidence="9" id="KW-0539">Nucleus</keyword>
<dbReference type="InterPro" id="IPR028375">
    <property type="entry name" value="KA1/Ssp2_C"/>
</dbReference>
<evidence type="ECO:0000256" key="5">
    <source>
        <dbReference type="ARBA" id="ARBA00022679"/>
    </source>
</evidence>
<dbReference type="FunCoup" id="A0A0H2RF17">
    <property type="interactions" value="593"/>
</dbReference>
<keyword evidence="4" id="KW-0723">Serine/threonine-protein kinase</keyword>
<feature type="domain" description="Protein kinase" evidence="14">
    <location>
        <begin position="24"/>
        <end position="275"/>
    </location>
</feature>
<evidence type="ECO:0000256" key="6">
    <source>
        <dbReference type="ARBA" id="ARBA00022741"/>
    </source>
</evidence>
<feature type="compositionally biased region" description="Basic residues" evidence="13">
    <location>
        <begin position="513"/>
        <end position="524"/>
    </location>
</feature>
<dbReference type="SMART" id="SM00220">
    <property type="entry name" value="S_TKc"/>
    <property type="match status" value="1"/>
</dbReference>
<evidence type="ECO:0000256" key="3">
    <source>
        <dbReference type="ARBA" id="ARBA00012513"/>
    </source>
</evidence>
<dbReference type="GO" id="GO:0004674">
    <property type="term" value="F:protein serine/threonine kinase activity"/>
    <property type="evidence" value="ECO:0007669"/>
    <property type="project" value="UniProtKB-KW"/>
</dbReference>
<evidence type="ECO:0000256" key="8">
    <source>
        <dbReference type="ARBA" id="ARBA00022840"/>
    </source>
</evidence>
<keyword evidence="16" id="KW-1185">Reference proteome</keyword>
<evidence type="ECO:0000256" key="13">
    <source>
        <dbReference type="SAM" id="MobiDB-lite"/>
    </source>
</evidence>
<evidence type="ECO:0000256" key="12">
    <source>
        <dbReference type="ARBA" id="ARBA00048679"/>
    </source>
</evidence>
<reference evidence="15 16" key="1">
    <citation type="submission" date="2015-04" db="EMBL/GenBank/DDBJ databases">
        <title>Complete genome sequence of Schizopora paradoxa KUC8140, a cosmopolitan wood degrader in East Asia.</title>
        <authorList>
            <consortium name="DOE Joint Genome Institute"/>
            <person name="Min B."/>
            <person name="Park H."/>
            <person name="Jang Y."/>
            <person name="Kim J.-J."/>
            <person name="Kim K.H."/>
            <person name="Pangilinan J."/>
            <person name="Lipzen A."/>
            <person name="Riley R."/>
            <person name="Grigoriev I.V."/>
            <person name="Spatafora J.W."/>
            <person name="Choi I.-G."/>
        </authorList>
    </citation>
    <scope>NUCLEOTIDE SEQUENCE [LARGE SCALE GENOMIC DNA]</scope>
    <source>
        <strain evidence="15 16">KUC8140</strain>
    </source>
</reference>
<keyword evidence="8" id="KW-0067">ATP-binding</keyword>
<dbReference type="GO" id="GO:0106310">
    <property type="term" value="F:protein serine kinase activity"/>
    <property type="evidence" value="ECO:0007669"/>
    <property type="project" value="RHEA"/>
</dbReference>
<feature type="compositionally biased region" description="Low complexity" evidence="13">
    <location>
        <begin position="488"/>
        <end position="499"/>
    </location>
</feature>
<comment type="catalytic activity">
    <reaction evidence="12">
        <text>L-seryl-[protein] + ATP = O-phospho-L-seryl-[protein] + ADP + H(+)</text>
        <dbReference type="Rhea" id="RHEA:17989"/>
        <dbReference type="Rhea" id="RHEA-COMP:9863"/>
        <dbReference type="Rhea" id="RHEA-COMP:11604"/>
        <dbReference type="ChEBI" id="CHEBI:15378"/>
        <dbReference type="ChEBI" id="CHEBI:29999"/>
        <dbReference type="ChEBI" id="CHEBI:30616"/>
        <dbReference type="ChEBI" id="CHEBI:83421"/>
        <dbReference type="ChEBI" id="CHEBI:456216"/>
        <dbReference type="EC" id="2.7.11.1"/>
    </reaction>
</comment>
<dbReference type="GO" id="GO:0035556">
    <property type="term" value="P:intracellular signal transduction"/>
    <property type="evidence" value="ECO:0007669"/>
    <property type="project" value="TreeGrafter"/>
</dbReference>
<evidence type="ECO:0000313" key="16">
    <source>
        <dbReference type="Proteomes" id="UP000053477"/>
    </source>
</evidence>
<dbReference type="Pfam" id="PF08587">
    <property type="entry name" value="UBA_2"/>
    <property type="match status" value="1"/>
</dbReference>
<dbReference type="FunFam" id="1.10.510.10:FF:000571">
    <property type="entry name" value="Maternal embryonic leucine zipper kinase"/>
    <property type="match status" value="1"/>
</dbReference>
<evidence type="ECO:0000259" key="14">
    <source>
        <dbReference type="PROSITE" id="PS50011"/>
    </source>
</evidence>
<dbReference type="InterPro" id="IPR011009">
    <property type="entry name" value="Kinase-like_dom_sf"/>
</dbReference>
<dbReference type="InParanoid" id="A0A0H2RF17"/>
<dbReference type="GO" id="GO:0005524">
    <property type="term" value="F:ATP binding"/>
    <property type="evidence" value="ECO:0007669"/>
    <property type="project" value="UniProtKB-KW"/>
</dbReference>
<comment type="similarity">
    <text evidence="2">Belongs to the protein kinase superfamily. CAMK Ser/Thr protein kinase family. SNF1 subfamily.</text>
</comment>
<comment type="subcellular location">
    <subcellularLocation>
        <location evidence="1">Nucleus</location>
    </subcellularLocation>
</comment>
<dbReference type="PANTHER" id="PTHR24346">
    <property type="entry name" value="MAP/MICROTUBULE AFFINITY-REGULATING KINASE"/>
    <property type="match status" value="1"/>
</dbReference>
<feature type="region of interest" description="Disordered" evidence="13">
    <location>
        <begin position="382"/>
        <end position="406"/>
    </location>
</feature>
<feature type="compositionally biased region" description="Low complexity" evidence="13">
    <location>
        <begin position="449"/>
        <end position="479"/>
    </location>
</feature>
<dbReference type="Gene3D" id="1.10.510.10">
    <property type="entry name" value="Transferase(Phosphotransferase) domain 1"/>
    <property type="match status" value="1"/>
</dbReference>
<dbReference type="CDD" id="cd14334">
    <property type="entry name" value="UBA_SNF1_fungi"/>
    <property type="match status" value="1"/>
</dbReference>
<dbReference type="PANTHER" id="PTHR24346:SF110">
    <property type="entry name" value="NON-SPECIFIC SERINE_THREONINE PROTEIN KINASE"/>
    <property type="match status" value="1"/>
</dbReference>
<evidence type="ECO:0000313" key="15">
    <source>
        <dbReference type="EMBL" id="KLO10435.1"/>
    </source>
</evidence>
<sequence>MADRGDGTAGHVVESFPPSKLGEYKVVGEIAEGTFGKVKMGYHSVTGQKVAMKFLSKTAIIASKTKVRVQREVDYMRTLRHPHIIKLYEVISTPTDIIIVLEFAGGELFKYIVDKGKMPEAQARRFFQQMISGIDYSHRLKIVHRDLKPENILLDDDLNVKIADFGLSNEIKDGDFMKTSCGSPNYAAPEVIRGALYTGPEVDVWSSGVILYVMLCGRLPFENEDVGRLFQQIAEGSYFLPHHLSRDAQNLITGMLHVDPVKRLTIADIMVHPWFTPNLPRYLSPLPTPGPVLGTLTSLVQPKQLDFEIIEGLGRIDEDVVQELAERLEGVDKEEVWEALRREDGPQGNAVKVAYLLLRDKRRKGRDLAEFEDQEREAQIAVLDPRNMISPNALSPSGNPETEVNPFEGEFMDAEEGEDEDELLDEVSELDFSTPTNPAEENSFAILNSSLPGDQASASSSSAQQQQQQQQGPQHHLSSFASAKQRPSAPSSNSNSNSHGGDGGSGRGTSKKEKQHRTRWHFGIRSRSPPMEVMSAIYASLKALGMEWKAKKDLGGLCAFHSKAKSGDAASNGGYTTRPKVDRKTEWDGSGGQPKIDLRAASSIYFVETRARQDDVVVLMNIQLYYVDGDNYLVDFLHKKSYRGAPLSDPANPTSCVGRFDMAKPILPGGMGGGIGENGSDTASVLPQDPAAKEEVVISPYVFMDVACKLILDLAGGAEEGR</sequence>
<dbReference type="SUPFAM" id="SSF103243">
    <property type="entry name" value="KA1-like"/>
    <property type="match status" value="1"/>
</dbReference>
<keyword evidence="10" id="KW-0119">Carbohydrate metabolism</keyword>
<keyword evidence="6" id="KW-0547">Nucleotide-binding</keyword>
<evidence type="ECO:0000256" key="2">
    <source>
        <dbReference type="ARBA" id="ARBA00006234"/>
    </source>
</evidence>
<dbReference type="InterPro" id="IPR032270">
    <property type="entry name" value="AMPK_C"/>
</dbReference>
<evidence type="ECO:0000256" key="4">
    <source>
        <dbReference type="ARBA" id="ARBA00022527"/>
    </source>
</evidence>
<comment type="catalytic activity">
    <reaction evidence="11">
        <text>L-threonyl-[protein] + ATP = O-phospho-L-threonyl-[protein] + ADP + H(+)</text>
        <dbReference type="Rhea" id="RHEA:46608"/>
        <dbReference type="Rhea" id="RHEA-COMP:11060"/>
        <dbReference type="Rhea" id="RHEA-COMP:11605"/>
        <dbReference type="ChEBI" id="CHEBI:15378"/>
        <dbReference type="ChEBI" id="CHEBI:30013"/>
        <dbReference type="ChEBI" id="CHEBI:30616"/>
        <dbReference type="ChEBI" id="CHEBI:61977"/>
        <dbReference type="ChEBI" id="CHEBI:456216"/>
        <dbReference type="EC" id="2.7.11.1"/>
    </reaction>
</comment>
<keyword evidence="5" id="KW-0808">Transferase</keyword>
<dbReference type="InterPro" id="IPR008271">
    <property type="entry name" value="Ser/Thr_kinase_AS"/>
</dbReference>
<evidence type="ECO:0000256" key="11">
    <source>
        <dbReference type="ARBA" id="ARBA00047899"/>
    </source>
</evidence>
<dbReference type="Gene3D" id="3.30.310.80">
    <property type="entry name" value="Kinase associated domain 1, KA1"/>
    <property type="match status" value="1"/>
</dbReference>
<evidence type="ECO:0000256" key="10">
    <source>
        <dbReference type="ARBA" id="ARBA00023277"/>
    </source>
</evidence>